<organism evidence="1">
    <name type="scientific">mine drainage metagenome</name>
    <dbReference type="NCBI Taxonomy" id="410659"/>
    <lineage>
        <taxon>unclassified sequences</taxon>
        <taxon>metagenomes</taxon>
        <taxon>ecological metagenomes</taxon>
    </lineage>
</organism>
<accession>T1BAV0</accession>
<dbReference type="AlphaFoldDB" id="T1BAV0"/>
<dbReference type="EMBL" id="AUZY01003293">
    <property type="protein sequence ID" value="EQD70026.1"/>
    <property type="molecule type" value="Genomic_DNA"/>
</dbReference>
<proteinExistence type="predicted"/>
<evidence type="ECO:0000313" key="1">
    <source>
        <dbReference type="EMBL" id="EQD70026.1"/>
    </source>
</evidence>
<sequence>MEISKTKNKTLAQGSVEKECSGRNAYHKTATILRGLLDKASVSRHDQKLLSDAAAITIKAAASRTSIHGARKRMKKGKSRRQIARVLEGLDLEKVEDGTNSILRAYAREMFRGQVLDACMDIHAIPYYGGPHKDKKEIGRSKPKDGTTKFHMMATAYLIGKRGKRLTLAVTFVPKGTTMRAVVQALLCLLKRCGITVRRLLLDRGFYAIDVVRLLMGLNVGFIIPMKGNRLKKKKKSYSTTYLMKSAKGRETDDAAG</sequence>
<gene>
    <name evidence="1" type="ORF">B1B_05213</name>
</gene>
<comment type="caution">
    <text evidence="1">The sequence shown here is derived from an EMBL/GenBank/DDBJ whole genome shotgun (WGS) entry which is preliminary data.</text>
</comment>
<name>T1BAV0_9ZZZZ</name>
<reference evidence="1" key="2">
    <citation type="journal article" date="2014" name="ISME J.">
        <title>Microbial stratification in low pH oxic and suboxic macroscopic growths along an acid mine drainage.</title>
        <authorList>
            <person name="Mendez-Garcia C."/>
            <person name="Mesa V."/>
            <person name="Sprenger R.R."/>
            <person name="Richter M."/>
            <person name="Diez M.S."/>
            <person name="Solano J."/>
            <person name="Bargiela R."/>
            <person name="Golyshina O.V."/>
            <person name="Manteca A."/>
            <person name="Ramos J.L."/>
            <person name="Gallego J.R."/>
            <person name="Llorente I."/>
            <person name="Martins Dos Santos V.A."/>
            <person name="Jensen O.N."/>
            <person name="Pelaez A.I."/>
            <person name="Sanchez J."/>
            <person name="Ferrer M."/>
        </authorList>
    </citation>
    <scope>NUCLEOTIDE SEQUENCE</scope>
</reference>
<protein>
    <submittedName>
        <fullName evidence="1">Transposase (ISH51)</fullName>
    </submittedName>
</protein>
<reference evidence="1" key="1">
    <citation type="submission" date="2013-08" db="EMBL/GenBank/DDBJ databases">
        <authorList>
            <person name="Mendez C."/>
            <person name="Richter M."/>
            <person name="Ferrer M."/>
            <person name="Sanchez J."/>
        </authorList>
    </citation>
    <scope>NUCLEOTIDE SEQUENCE</scope>
</reference>